<feature type="repeat" description="WD" evidence="3">
    <location>
        <begin position="621"/>
        <end position="662"/>
    </location>
</feature>
<dbReference type="InterPro" id="IPR001680">
    <property type="entry name" value="WD40_rpt"/>
</dbReference>
<feature type="repeat" description="WD" evidence="3">
    <location>
        <begin position="747"/>
        <end position="788"/>
    </location>
</feature>
<feature type="repeat" description="WD" evidence="3">
    <location>
        <begin position="663"/>
        <end position="704"/>
    </location>
</feature>
<dbReference type="Pfam" id="PF20703">
    <property type="entry name" value="nSTAND1"/>
    <property type="match status" value="1"/>
</dbReference>
<dbReference type="SUPFAM" id="SSF50998">
    <property type="entry name" value="Quinoprotein alcohol dehydrogenase-like"/>
    <property type="match status" value="2"/>
</dbReference>
<dbReference type="Pfam" id="PF00400">
    <property type="entry name" value="WD40"/>
    <property type="match status" value="6"/>
</dbReference>
<proteinExistence type="predicted"/>
<dbReference type="PANTHER" id="PTHR19846:SF0">
    <property type="entry name" value="PRE-MRNA PROCESSING FACTOR 4"/>
    <property type="match status" value="1"/>
</dbReference>
<feature type="repeat" description="WD" evidence="3">
    <location>
        <begin position="831"/>
        <end position="872"/>
    </location>
</feature>
<dbReference type="InterPro" id="IPR027417">
    <property type="entry name" value="P-loop_NTPase"/>
</dbReference>
<dbReference type="Proteomes" id="UP001235303">
    <property type="component" value="Unassembled WGS sequence"/>
</dbReference>
<dbReference type="InterPro" id="IPR019775">
    <property type="entry name" value="WD40_repeat_CS"/>
</dbReference>
<feature type="repeat" description="WD" evidence="3">
    <location>
        <begin position="1001"/>
        <end position="1043"/>
    </location>
</feature>
<reference evidence="5 6" key="1">
    <citation type="submission" date="2023-01" db="EMBL/GenBank/DDBJ databases">
        <title>Novel diversity within Roseofilum (Cyanobacteria; Desertifilaceae) from marine benthic mats with descriptions of four novel species.</title>
        <authorList>
            <person name="Wang Y."/>
            <person name="Berthold D.E."/>
            <person name="Hu J."/>
            <person name="Lefler F.W."/>
            <person name="Laughinghouse H.D. IV."/>
        </authorList>
    </citation>
    <scope>NUCLEOTIDE SEQUENCE [LARGE SCALE GENOMIC DNA]</scope>
    <source>
        <strain evidence="5 6">BLCC-M154</strain>
    </source>
</reference>
<evidence type="ECO:0000313" key="5">
    <source>
        <dbReference type="EMBL" id="MDJ1171879.1"/>
    </source>
</evidence>
<evidence type="ECO:0000256" key="2">
    <source>
        <dbReference type="ARBA" id="ARBA00022737"/>
    </source>
</evidence>
<dbReference type="PANTHER" id="PTHR19846">
    <property type="entry name" value="WD40 REPEAT PROTEIN"/>
    <property type="match status" value="1"/>
</dbReference>
<dbReference type="InterPro" id="IPR049052">
    <property type="entry name" value="nSTAND1"/>
</dbReference>
<dbReference type="InterPro" id="IPR020472">
    <property type="entry name" value="WD40_PAC1"/>
</dbReference>
<feature type="repeat" description="WD" evidence="3">
    <location>
        <begin position="959"/>
        <end position="1000"/>
    </location>
</feature>
<evidence type="ECO:0000259" key="4">
    <source>
        <dbReference type="Pfam" id="PF20703"/>
    </source>
</evidence>
<dbReference type="PROSITE" id="PS50294">
    <property type="entry name" value="WD_REPEATS_REGION"/>
    <property type="match status" value="11"/>
</dbReference>
<protein>
    <submittedName>
        <fullName evidence="5">WD40 repeat domain-containing protein</fullName>
    </submittedName>
</protein>
<dbReference type="InterPro" id="IPR015943">
    <property type="entry name" value="WD40/YVTN_repeat-like_dom_sf"/>
</dbReference>
<feature type="repeat" description="WD" evidence="3">
    <location>
        <begin position="873"/>
        <end position="914"/>
    </location>
</feature>
<dbReference type="PROSITE" id="PS50082">
    <property type="entry name" value="WD_REPEATS_2"/>
    <property type="match status" value="11"/>
</dbReference>
<feature type="repeat" description="WD" evidence="3">
    <location>
        <begin position="915"/>
        <end position="958"/>
    </location>
</feature>
<sequence>MADDTSQFDSQFQGDVKGVSIGTGNVIYNYFYSYQSQATTEEVAETDNLPCPYRGLFHFGPNDVEFFFGREDFIKELYQATKTERLIPVLGASGSGKSSVVLAGLVPKLVQEGHWQFTHCRPGSEPFHSLALSLVPLYAPGLNKTEQMAQARQLAGYLQKGELPLGDVFAQIRQNYPTDQILLIIDQFEELYTLCGEVEIRHRFLDALIADLPGTVVMTMRADFLGNALSYRPFADVLNDQDYLLGPMNREELTEVIVKPAEAQGVGFEAGLVERILDDVDHQPGNLPLLEFALTQLWHQRRGKTLTHEVYAAIGEVEGALARHADETYGTLTEGEKERVHQIFIQLVRPGEGAEDTRRVAVKGELGEQSWSLVKQLADARLVVTSRDGQKQETVEVVHEALIRNWGELRGWMETDRTFRAWQERLRGAKRQWEVTGKDAGSLLRGAFLAEAQERLEERPQDLGAEAEFIRLSVAEKEKVKRRATMTVSGIVIGSLTAVVISTSLFFTARHQQKQAELSEADSLARYSLALSNEGTKDLEAAIEVIKAGKILQKHQSSDLEVMSALMTQVYQSRERQSFYSNQGSVYSVSYSPDGQTLASGGNDGTIKVWNLETQAEVATLTGHQEWVYSVSYSPDGKTLASGGADGTIKLWNLETQAEVATLTGHPGGVSSVSYSPDGQTLASGGNDGTIKVWNLETQAEVATLPGHPGGVSSVSYSPDGQTLASGGGDATIKVWNLETQEEVATLTGHQYWVNSVSYSPDGKTLASGGRDATIKVWNLETQAEVATLTGHPGGVTSVSYSPDGKTLASGSGDGTIKVWNLETQEEVATLPGHLGGVNSVSYSPDGKTLASGGRDATIKVWNLETEEEVATLPGHLGGVYSVSYSPDGKTLASGGDDGTIKVWNLETQEEVATLPGHLGGVYSVSYSPDGKTLASGGGGRDGTIKVWNLEAQEEVATLTGHQWGVTSVSYSPDGKTLASGSGDGTIKVWNLETQEEVATLPGHPGWVSSVSYSPDGKTLASSWSGDGTIKVWDVDFDSLMQRTCQRIRPYLDNPNAPLTKEERRLCDGIGEE</sequence>
<evidence type="ECO:0000256" key="3">
    <source>
        <dbReference type="PROSITE-ProRule" id="PRU00221"/>
    </source>
</evidence>
<name>A0ABT7AY97_9CYAN</name>
<dbReference type="SUPFAM" id="SSF52540">
    <property type="entry name" value="P-loop containing nucleoside triphosphate hydrolases"/>
    <property type="match status" value="1"/>
</dbReference>
<dbReference type="Pfam" id="PF25173">
    <property type="entry name" value="Beta-prop_WDR3_1st"/>
    <property type="match status" value="1"/>
</dbReference>
<accession>A0ABT7AY97</accession>
<dbReference type="PRINTS" id="PR00320">
    <property type="entry name" value="GPROTEINBRPT"/>
</dbReference>
<dbReference type="EMBL" id="JAQOSP010000133">
    <property type="protein sequence ID" value="MDJ1171879.1"/>
    <property type="molecule type" value="Genomic_DNA"/>
</dbReference>
<evidence type="ECO:0000256" key="1">
    <source>
        <dbReference type="ARBA" id="ARBA00022574"/>
    </source>
</evidence>
<comment type="caution">
    <text evidence="5">The sequence shown here is derived from an EMBL/GenBank/DDBJ whole genome shotgun (WGS) entry which is preliminary data.</text>
</comment>
<gene>
    <name evidence="5" type="ORF">PMG71_20835</name>
</gene>
<keyword evidence="6" id="KW-1185">Reference proteome</keyword>
<dbReference type="SMART" id="SM00320">
    <property type="entry name" value="WD40"/>
    <property type="match status" value="11"/>
</dbReference>
<feature type="repeat" description="WD" evidence="3">
    <location>
        <begin position="705"/>
        <end position="746"/>
    </location>
</feature>
<dbReference type="CDD" id="cd00200">
    <property type="entry name" value="WD40"/>
    <property type="match status" value="2"/>
</dbReference>
<dbReference type="RefSeq" id="WP_283755633.1">
    <property type="nucleotide sequence ID" value="NZ_JAQOSP010000133.1"/>
</dbReference>
<keyword evidence="2" id="KW-0677">Repeat</keyword>
<dbReference type="Gene3D" id="2.130.10.10">
    <property type="entry name" value="YVTN repeat-like/Quinoprotein amine dehydrogenase"/>
    <property type="match status" value="6"/>
</dbReference>
<feature type="repeat" description="WD" evidence="3">
    <location>
        <begin position="579"/>
        <end position="620"/>
    </location>
</feature>
<organism evidence="5 6">
    <name type="scientific">Roseofilum acuticapitatum BLCC-M154</name>
    <dbReference type="NCBI Taxonomy" id="3022444"/>
    <lineage>
        <taxon>Bacteria</taxon>
        <taxon>Bacillati</taxon>
        <taxon>Cyanobacteriota</taxon>
        <taxon>Cyanophyceae</taxon>
        <taxon>Desertifilales</taxon>
        <taxon>Desertifilaceae</taxon>
        <taxon>Roseofilum</taxon>
        <taxon>Roseofilum acuticapitatum</taxon>
    </lineage>
</organism>
<dbReference type="InterPro" id="IPR011047">
    <property type="entry name" value="Quinoprotein_ADH-like_sf"/>
</dbReference>
<keyword evidence="1 3" id="KW-0853">WD repeat</keyword>
<feature type="repeat" description="WD" evidence="3">
    <location>
        <begin position="789"/>
        <end position="830"/>
    </location>
</feature>
<feature type="domain" description="Novel STAND NTPase 1" evidence="4">
    <location>
        <begin position="52"/>
        <end position="440"/>
    </location>
</feature>
<dbReference type="PROSITE" id="PS00678">
    <property type="entry name" value="WD_REPEATS_1"/>
    <property type="match status" value="10"/>
</dbReference>
<evidence type="ECO:0000313" key="6">
    <source>
        <dbReference type="Proteomes" id="UP001235303"/>
    </source>
</evidence>